<accession>F2F981</accession>
<reference evidence="2 3" key="2">
    <citation type="journal article" date="2012" name="J. Biosci. Bioeng.">
        <title>Complete genome sequence and characterization of the N-acylhomoserine lactone-degrading gene of the potato leaf-associated Solibacillus silvestris.</title>
        <authorList>
            <person name="Morohoshi T."/>
            <person name="Tominaga Y."/>
            <person name="Someya N."/>
            <person name="Ikeda T."/>
        </authorList>
    </citation>
    <scope>NUCLEOTIDE SEQUENCE [LARGE SCALE GENOMIC DNA]</scope>
    <source>
        <strain evidence="2 3">StLB046</strain>
    </source>
</reference>
<dbReference type="CDD" id="cd00093">
    <property type="entry name" value="HTH_XRE"/>
    <property type="match status" value="1"/>
</dbReference>
<dbReference type="KEGG" id="siv:SSIL_1753"/>
<evidence type="ECO:0000259" key="1">
    <source>
        <dbReference type="PROSITE" id="PS50943"/>
    </source>
</evidence>
<sequence length="673" mass="79147">MFNYITNESTQVYLERTMEEEKHRIKNFYVLSVNDAPIEKMNYSLFFDRHIEEGSIVDLEQDVGNTNTPSYIIDEKEYARNKELYYKIRLQLRKRIIEKMAISINFYIVAHSTHGSNAILNNDQLLENSIEETKAIIQNETFIGKEDTWDNFYIWLQNQLKIFILEEMILLDGIRGIKELTIEELNVKFFELLRFNLATNKSFIRKFSHNVDHYLKEWQRRLINEINNNVSASLQLGSVIEQPENGGAGSDALQPKYMSNYANVLNNVAYHVVREAIYKKKFVIGDEGIWPKYIFEKGNTSGNLQIIPFIKENRNFNSAYENMQQFASNIVRQMSIIDVDVLDILCHLYLQLAKNLDDIVEIELRDILTMRGLRPKLNGDGRRGGFETKQREQVIHSLKVIQSLWLTIDKTVMYKNNKPIQVEVQGRTFLFKNANGEEYEVNEETCGKSITFTVDKVFAKYLVSSKRQMALLPLKAMHYHPARFNLEKKLCRYLSWRWRTQAYKGDYQQLNKVNTLLEVCGHGLNNRLPIRTRERFEKALDKLVEDKIIADWYYINWDENRAEGKGWAKYWLNTSIVIDPSPEIKEHYRSIERVKKPAKSVAASKDMQSSLQTELIQRMNRVRRNHKLTLTNIAEEIEVSASYLNKIERGLVVGSSKIQKKIWEWLERFDQSF</sequence>
<organism evidence="2 3">
    <name type="scientific">Solibacillus silvestris (strain StLB046)</name>
    <name type="common">Bacillus silvestris</name>
    <dbReference type="NCBI Taxonomy" id="1002809"/>
    <lineage>
        <taxon>Bacteria</taxon>
        <taxon>Bacillati</taxon>
        <taxon>Bacillota</taxon>
        <taxon>Bacilli</taxon>
        <taxon>Bacillales</taxon>
        <taxon>Caryophanaceae</taxon>
        <taxon>Solibacillus</taxon>
    </lineage>
</organism>
<dbReference type="Gene3D" id="1.10.260.40">
    <property type="entry name" value="lambda repressor-like DNA-binding domains"/>
    <property type="match status" value="1"/>
</dbReference>
<dbReference type="GO" id="GO:0003677">
    <property type="term" value="F:DNA binding"/>
    <property type="evidence" value="ECO:0007669"/>
    <property type="project" value="InterPro"/>
</dbReference>
<protein>
    <submittedName>
        <fullName evidence="2">Predicted transcriptional regulator</fullName>
    </submittedName>
</protein>
<dbReference type="EMBL" id="AP012157">
    <property type="protein sequence ID" value="BAK16176.1"/>
    <property type="molecule type" value="Genomic_DNA"/>
</dbReference>
<dbReference type="InterPro" id="IPR010982">
    <property type="entry name" value="Lambda_DNA-bd_dom_sf"/>
</dbReference>
<dbReference type="STRING" id="1002809.SSIL_1753"/>
<dbReference type="SUPFAM" id="SSF47413">
    <property type="entry name" value="lambda repressor-like DNA-binding domains"/>
    <property type="match status" value="1"/>
</dbReference>
<evidence type="ECO:0000313" key="2">
    <source>
        <dbReference type="EMBL" id="BAK16176.1"/>
    </source>
</evidence>
<dbReference type="Proteomes" id="UP000006691">
    <property type="component" value="Chromosome"/>
</dbReference>
<feature type="domain" description="HTH cro/C1-type" evidence="1">
    <location>
        <begin position="619"/>
        <end position="662"/>
    </location>
</feature>
<dbReference type="PATRIC" id="fig|1002809.3.peg.1776"/>
<proteinExistence type="predicted"/>
<reference evidence="3" key="1">
    <citation type="submission" date="2011-04" db="EMBL/GenBank/DDBJ databases">
        <title>Genome sequence of Solibacillus silvestris StLB046.</title>
        <authorList>
            <person name="Morohoshi T."/>
            <person name="Someya N."/>
            <person name="Ikeda T."/>
        </authorList>
    </citation>
    <scope>NUCLEOTIDE SEQUENCE [LARGE SCALE GENOMIC DNA]</scope>
    <source>
        <strain evidence="3">StLB046</strain>
    </source>
</reference>
<name>F2F981_SOLSS</name>
<dbReference type="AlphaFoldDB" id="F2F981"/>
<keyword evidence="3" id="KW-1185">Reference proteome</keyword>
<dbReference type="HOGENOM" id="CLU_408203_0_0_9"/>
<gene>
    <name evidence="2" type="ordered locus">SSIL_1753</name>
</gene>
<dbReference type="RefSeq" id="WP_014823524.1">
    <property type="nucleotide sequence ID" value="NC_018065.1"/>
</dbReference>
<evidence type="ECO:0000313" key="3">
    <source>
        <dbReference type="Proteomes" id="UP000006691"/>
    </source>
</evidence>
<dbReference type="PROSITE" id="PS50943">
    <property type="entry name" value="HTH_CROC1"/>
    <property type="match status" value="1"/>
</dbReference>
<dbReference type="eggNOG" id="COG1813">
    <property type="taxonomic scope" value="Bacteria"/>
</dbReference>
<dbReference type="InterPro" id="IPR001387">
    <property type="entry name" value="Cro/C1-type_HTH"/>
</dbReference>